<keyword evidence="2" id="KW-1185">Reference proteome</keyword>
<dbReference type="Proteomes" id="UP000186817">
    <property type="component" value="Unassembled WGS sequence"/>
</dbReference>
<dbReference type="EMBL" id="LSRX01000749">
    <property type="protein sequence ID" value="OLP89696.1"/>
    <property type="molecule type" value="Genomic_DNA"/>
</dbReference>
<evidence type="ECO:0000313" key="2">
    <source>
        <dbReference type="Proteomes" id="UP000186817"/>
    </source>
</evidence>
<name>A0A1Q9D3H1_SYMMI</name>
<reference evidence="1 2" key="1">
    <citation type="submission" date="2016-02" db="EMBL/GenBank/DDBJ databases">
        <title>Genome analysis of coral dinoflagellate symbionts highlights evolutionary adaptations to a symbiotic lifestyle.</title>
        <authorList>
            <person name="Aranda M."/>
            <person name="Li Y."/>
            <person name="Liew Y.J."/>
            <person name="Baumgarten S."/>
            <person name="Simakov O."/>
            <person name="Wilson M."/>
            <person name="Piel J."/>
            <person name="Ashoor H."/>
            <person name="Bougouffa S."/>
            <person name="Bajic V.B."/>
            <person name="Ryu T."/>
            <person name="Ravasi T."/>
            <person name="Bayer T."/>
            <person name="Micklem G."/>
            <person name="Kim H."/>
            <person name="Bhak J."/>
            <person name="Lajeunesse T.C."/>
            <person name="Voolstra C.R."/>
        </authorList>
    </citation>
    <scope>NUCLEOTIDE SEQUENCE [LARGE SCALE GENOMIC DNA]</scope>
    <source>
        <strain evidence="1 2">CCMP2467</strain>
    </source>
</reference>
<accession>A0A1Q9D3H1</accession>
<comment type="caution">
    <text evidence="1">The sequence shown here is derived from an EMBL/GenBank/DDBJ whole genome shotgun (WGS) entry which is preliminary data.</text>
</comment>
<protein>
    <submittedName>
        <fullName evidence="1">Uncharacterized protein</fullName>
    </submittedName>
</protein>
<evidence type="ECO:0000313" key="1">
    <source>
        <dbReference type="EMBL" id="OLP89696.1"/>
    </source>
</evidence>
<gene>
    <name evidence="1" type="ORF">AK812_SmicGene28840</name>
</gene>
<organism evidence="1 2">
    <name type="scientific">Symbiodinium microadriaticum</name>
    <name type="common">Dinoflagellate</name>
    <name type="synonym">Zooxanthella microadriatica</name>
    <dbReference type="NCBI Taxonomy" id="2951"/>
    <lineage>
        <taxon>Eukaryota</taxon>
        <taxon>Sar</taxon>
        <taxon>Alveolata</taxon>
        <taxon>Dinophyceae</taxon>
        <taxon>Suessiales</taxon>
        <taxon>Symbiodiniaceae</taxon>
        <taxon>Symbiodinium</taxon>
    </lineage>
</organism>
<sequence>MRFPQIRADLGIESYKLQTVRIDAPNGWDFRPICNLYLDVTGGCENRCSFQLPYSEERGHHICPEANVLLLLLDQSAVIEEGVFVLLLGVINPAAAPSQNLWKISLINSAAATGDPGSDKVTTLLIPGFFVGFRQSLQLPAVPLTDEVFQALTSGFRQPPCILAAAASVALACCRGRTHMCTEDDAERTSIIDY</sequence>
<proteinExistence type="predicted"/>
<dbReference type="AlphaFoldDB" id="A0A1Q9D3H1"/>